<feature type="compositionally biased region" description="Basic residues" evidence="1">
    <location>
        <begin position="1"/>
        <end position="22"/>
    </location>
</feature>
<protein>
    <submittedName>
        <fullName evidence="2">Uncharacterized protein</fullName>
    </submittedName>
</protein>
<evidence type="ECO:0000313" key="2">
    <source>
        <dbReference type="EMBL" id="SOZ71677.1"/>
    </source>
</evidence>
<dbReference type="EMBL" id="OFTH01000043">
    <property type="protein sequence ID" value="SOZ71677.1"/>
    <property type="molecule type" value="Genomic_DNA"/>
</dbReference>
<sequence length="108" mass="11691">MSTIVPKRRHGGGLHVNGRRRGPMPATPALAVSLERIDPRHAQPRHCPLPDFRTAALPPHEIFAFILLCMDAHAQAVNLPAVTGIVVYPHNVISAPDWPHPNAVGTVP</sequence>
<proteinExistence type="predicted"/>
<name>A0A976B2C2_9BURK</name>
<dbReference type="AlphaFoldDB" id="A0A976B2C2"/>
<accession>A0A976B2C2</accession>
<reference evidence="2 3" key="1">
    <citation type="submission" date="2018-01" db="EMBL/GenBank/DDBJ databases">
        <authorList>
            <person name="Clerissi C."/>
        </authorList>
    </citation>
    <scope>NUCLEOTIDE SEQUENCE [LARGE SCALE GENOMIC DNA]</scope>
    <source>
        <strain evidence="2">Cupriavidus taiwanensis STM 8556</strain>
    </source>
</reference>
<evidence type="ECO:0000313" key="3">
    <source>
        <dbReference type="Proteomes" id="UP000256952"/>
    </source>
</evidence>
<dbReference type="Proteomes" id="UP000256952">
    <property type="component" value="Chromosome CBM2613_b"/>
</dbReference>
<organism evidence="2 3">
    <name type="scientific">Cupriavidus taiwanensis</name>
    <dbReference type="NCBI Taxonomy" id="164546"/>
    <lineage>
        <taxon>Bacteria</taxon>
        <taxon>Pseudomonadati</taxon>
        <taxon>Pseudomonadota</taxon>
        <taxon>Betaproteobacteria</taxon>
        <taxon>Burkholderiales</taxon>
        <taxon>Burkholderiaceae</taxon>
        <taxon>Cupriavidus</taxon>
    </lineage>
</organism>
<feature type="region of interest" description="Disordered" evidence="1">
    <location>
        <begin position="1"/>
        <end position="25"/>
    </location>
</feature>
<evidence type="ECO:0000256" key="1">
    <source>
        <dbReference type="SAM" id="MobiDB-lite"/>
    </source>
</evidence>
<gene>
    <name evidence="2" type="ORF">CBM2613_B180121</name>
</gene>
<comment type="caution">
    <text evidence="2">The sequence shown here is derived from an EMBL/GenBank/DDBJ whole genome shotgun (WGS) entry which is preliminary data.</text>
</comment>